<reference evidence="1 2" key="1">
    <citation type="submission" date="2019-12" db="EMBL/GenBank/DDBJ databases">
        <authorList>
            <person name="Floudas D."/>
            <person name="Bentzer J."/>
            <person name="Ahren D."/>
            <person name="Johansson T."/>
            <person name="Persson P."/>
            <person name="Tunlid A."/>
        </authorList>
    </citation>
    <scope>NUCLEOTIDE SEQUENCE [LARGE SCALE GENOMIC DNA]</scope>
    <source>
        <strain evidence="1 2">CBS 102.39</strain>
    </source>
</reference>
<dbReference type="AlphaFoldDB" id="A0A8H4QYE4"/>
<dbReference type="EMBL" id="JAACJL010000017">
    <property type="protein sequence ID" value="KAF4618955.1"/>
    <property type="molecule type" value="Genomic_DNA"/>
</dbReference>
<dbReference type="Pfam" id="PF14388">
    <property type="entry name" value="DUF4419"/>
    <property type="match status" value="1"/>
</dbReference>
<dbReference type="PANTHER" id="PTHR31252:SF11">
    <property type="entry name" value="DUF4419 DOMAIN-CONTAINING PROTEIN"/>
    <property type="match status" value="1"/>
</dbReference>
<sequence length="162" mass="18677">MPFTFKVASHDASKVEPPYYPMETADELLARTWGEKAKTRRSKELLQSSLINPDFPKDTRHPQRGLPDDVWIAILGQFSFYVNAHVEELRSRFVAHDGKRELVVNADGTRYTVNFGSLARQMTDLIHNNVVDKDLKDWILPDFSTTTEKRHSHLRRADDGHC</sequence>
<proteinExistence type="predicted"/>
<name>A0A8H4QYE4_9AGAR</name>
<dbReference type="InterPro" id="IPR025533">
    <property type="entry name" value="DUF4419"/>
</dbReference>
<keyword evidence="2" id="KW-1185">Reference proteome</keyword>
<dbReference type="Gene3D" id="1.20.120.1060">
    <property type="match status" value="1"/>
</dbReference>
<evidence type="ECO:0000313" key="2">
    <source>
        <dbReference type="Proteomes" id="UP000521872"/>
    </source>
</evidence>
<protein>
    <submittedName>
        <fullName evidence="1">Uncharacterized protein</fullName>
    </submittedName>
</protein>
<dbReference type="PANTHER" id="PTHR31252">
    <property type="entry name" value="DUF4419 DOMAIN-CONTAINING PROTEIN"/>
    <property type="match status" value="1"/>
</dbReference>
<comment type="caution">
    <text evidence="1">The sequence shown here is derived from an EMBL/GenBank/DDBJ whole genome shotgun (WGS) entry which is preliminary data.</text>
</comment>
<accession>A0A8H4QYE4</accession>
<evidence type="ECO:0000313" key="1">
    <source>
        <dbReference type="EMBL" id="KAF4618955.1"/>
    </source>
</evidence>
<gene>
    <name evidence="1" type="ORF">D9613_009788</name>
</gene>
<organism evidence="1 2">
    <name type="scientific">Agrocybe pediades</name>
    <dbReference type="NCBI Taxonomy" id="84607"/>
    <lineage>
        <taxon>Eukaryota</taxon>
        <taxon>Fungi</taxon>
        <taxon>Dikarya</taxon>
        <taxon>Basidiomycota</taxon>
        <taxon>Agaricomycotina</taxon>
        <taxon>Agaricomycetes</taxon>
        <taxon>Agaricomycetidae</taxon>
        <taxon>Agaricales</taxon>
        <taxon>Agaricineae</taxon>
        <taxon>Strophariaceae</taxon>
        <taxon>Agrocybe</taxon>
    </lineage>
</organism>
<dbReference type="Proteomes" id="UP000521872">
    <property type="component" value="Unassembled WGS sequence"/>
</dbReference>